<evidence type="ECO:0000256" key="6">
    <source>
        <dbReference type="ARBA" id="ARBA00022989"/>
    </source>
</evidence>
<keyword evidence="7" id="KW-0472">Membrane</keyword>
<dbReference type="SUPFAM" id="SSF81383">
    <property type="entry name" value="F-box domain"/>
    <property type="match status" value="1"/>
</dbReference>
<evidence type="ECO:0000313" key="11">
    <source>
        <dbReference type="EMBL" id="KAJ3095101.1"/>
    </source>
</evidence>
<gene>
    <name evidence="11" type="ORF">HK100_005923</name>
</gene>
<keyword evidence="4" id="KW-0732">Signal</keyword>
<reference evidence="11" key="1">
    <citation type="submission" date="2020-05" db="EMBL/GenBank/DDBJ databases">
        <title>Phylogenomic resolution of chytrid fungi.</title>
        <authorList>
            <person name="Stajich J.E."/>
            <person name="Amses K."/>
            <person name="Simmons R."/>
            <person name="Seto K."/>
            <person name="Myers J."/>
            <person name="Bonds A."/>
            <person name="Quandt C.A."/>
            <person name="Barry K."/>
            <person name="Liu P."/>
            <person name="Grigoriev I."/>
            <person name="Longcore J.E."/>
            <person name="James T.Y."/>
        </authorList>
    </citation>
    <scope>NUCLEOTIDE SEQUENCE</scope>
    <source>
        <strain evidence="11">JEL0513</strain>
    </source>
</reference>
<evidence type="ECO:0000313" key="12">
    <source>
        <dbReference type="Proteomes" id="UP001211907"/>
    </source>
</evidence>
<sequence>MIQVQQHSYSRHSHPHAASNETLAKTQTRTVDVDNVLTQRLPTETLQAILLLLSVEEACELRRVCRRIDECVRSEAFARLSLGRLARPEATCTNPDGVPLLPGDRLWVGARWPRSFDAAHARGLAARVDAGGGVVAWGRAQLAGCVPASVARLRLRVLCLDHNALAGAIPAQLGLQAGLVCLNLSNNKLRGNIPSELGALASLKFLFLDQNLLDGNIPSAIGRLASLEKLFLDKNNLSGSIPASIGNLKNLHSLNLSHNCLHGNIPVQLADLPNLHFCKLANNNLDGPIPPQLARLSKLQAFYVNNNALSGEIPASLGNLSLLWQLNLSHNAFSGCVPVQLRSFSHINYFSLVGNPLLNKCVDAALADNERLWLFLSDQGFYTEEIEKNEQSEIEKDETETRSSLK</sequence>
<dbReference type="PROSITE" id="PS50181">
    <property type="entry name" value="FBOX"/>
    <property type="match status" value="1"/>
</dbReference>
<dbReference type="Pfam" id="PF12937">
    <property type="entry name" value="F-box-like"/>
    <property type="match status" value="1"/>
</dbReference>
<dbReference type="SUPFAM" id="SSF52058">
    <property type="entry name" value="L domain-like"/>
    <property type="match status" value="1"/>
</dbReference>
<feature type="region of interest" description="Disordered" evidence="9">
    <location>
        <begin position="387"/>
        <end position="406"/>
    </location>
</feature>
<accession>A0AAD5SQY2</accession>
<dbReference type="Pfam" id="PF00560">
    <property type="entry name" value="LRR_1"/>
    <property type="match status" value="2"/>
</dbReference>
<dbReference type="FunFam" id="3.80.10.10:FF:000383">
    <property type="entry name" value="Leucine-rich repeat receptor protein kinase EMS1"/>
    <property type="match status" value="1"/>
</dbReference>
<evidence type="ECO:0000256" key="2">
    <source>
        <dbReference type="ARBA" id="ARBA00022614"/>
    </source>
</evidence>
<dbReference type="GO" id="GO:0051707">
    <property type="term" value="P:response to other organism"/>
    <property type="evidence" value="ECO:0007669"/>
    <property type="project" value="UniProtKB-ARBA"/>
</dbReference>
<evidence type="ECO:0000259" key="10">
    <source>
        <dbReference type="PROSITE" id="PS50181"/>
    </source>
</evidence>
<keyword evidence="2" id="KW-0433">Leucine-rich repeat</keyword>
<evidence type="ECO:0000256" key="4">
    <source>
        <dbReference type="ARBA" id="ARBA00022729"/>
    </source>
</evidence>
<dbReference type="InterPro" id="IPR001810">
    <property type="entry name" value="F-box_dom"/>
</dbReference>
<evidence type="ECO:0000256" key="1">
    <source>
        <dbReference type="ARBA" id="ARBA00004167"/>
    </source>
</evidence>
<keyword evidence="6" id="KW-1133">Transmembrane helix</keyword>
<comment type="subcellular location">
    <subcellularLocation>
        <location evidence="1">Membrane</location>
        <topology evidence="1">Single-pass membrane protein</topology>
    </subcellularLocation>
</comment>
<evidence type="ECO:0000256" key="3">
    <source>
        <dbReference type="ARBA" id="ARBA00022692"/>
    </source>
</evidence>
<organism evidence="11 12">
    <name type="scientific">Physocladia obscura</name>
    <dbReference type="NCBI Taxonomy" id="109957"/>
    <lineage>
        <taxon>Eukaryota</taxon>
        <taxon>Fungi</taxon>
        <taxon>Fungi incertae sedis</taxon>
        <taxon>Chytridiomycota</taxon>
        <taxon>Chytridiomycota incertae sedis</taxon>
        <taxon>Chytridiomycetes</taxon>
        <taxon>Chytridiales</taxon>
        <taxon>Chytriomycetaceae</taxon>
        <taxon>Physocladia</taxon>
    </lineage>
</organism>
<dbReference type="InterPro" id="IPR052595">
    <property type="entry name" value="LRRC69/RLP"/>
</dbReference>
<dbReference type="GO" id="GO:0009791">
    <property type="term" value="P:post-embryonic development"/>
    <property type="evidence" value="ECO:0007669"/>
    <property type="project" value="UniProtKB-ARBA"/>
</dbReference>
<dbReference type="PANTHER" id="PTHR48057">
    <property type="entry name" value="LEUCINE-RICH REPEAT SERINE/THREONINE-PROTEIN KINASE 1"/>
    <property type="match status" value="1"/>
</dbReference>
<keyword evidence="3" id="KW-0812">Transmembrane</keyword>
<feature type="domain" description="F-box" evidence="10">
    <location>
        <begin position="35"/>
        <end position="80"/>
    </location>
</feature>
<evidence type="ECO:0000256" key="9">
    <source>
        <dbReference type="SAM" id="MobiDB-lite"/>
    </source>
</evidence>
<name>A0AAD5SQY2_9FUNG</name>
<evidence type="ECO:0000256" key="8">
    <source>
        <dbReference type="ARBA" id="ARBA00023180"/>
    </source>
</evidence>
<dbReference type="GO" id="GO:0016020">
    <property type="term" value="C:membrane"/>
    <property type="evidence" value="ECO:0007669"/>
    <property type="project" value="UniProtKB-SubCell"/>
</dbReference>
<dbReference type="AlphaFoldDB" id="A0AAD5SQY2"/>
<protein>
    <recommendedName>
        <fullName evidence="10">F-box domain-containing protein</fullName>
    </recommendedName>
</protein>
<keyword evidence="12" id="KW-1185">Reference proteome</keyword>
<dbReference type="InterPro" id="IPR036047">
    <property type="entry name" value="F-box-like_dom_sf"/>
</dbReference>
<feature type="region of interest" description="Disordered" evidence="9">
    <location>
        <begin position="1"/>
        <end position="25"/>
    </location>
</feature>
<dbReference type="Proteomes" id="UP001211907">
    <property type="component" value="Unassembled WGS sequence"/>
</dbReference>
<proteinExistence type="predicted"/>
<dbReference type="EMBL" id="JADGJH010002750">
    <property type="protein sequence ID" value="KAJ3095101.1"/>
    <property type="molecule type" value="Genomic_DNA"/>
</dbReference>
<keyword evidence="8" id="KW-0325">Glycoprotein</keyword>
<dbReference type="Pfam" id="PF13855">
    <property type="entry name" value="LRR_8"/>
    <property type="match status" value="1"/>
</dbReference>
<dbReference type="GO" id="GO:0006952">
    <property type="term" value="P:defense response"/>
    <property type="evidence" value="ECO:0007669"/>
    <property type="project" value="UniProtKB-ARBA"/>
</dbReference>
<evidence type="ECO:0000256" key="5">
    <source>
        <dbReference type="ARBA" id="ARBA00022737"/>
    </source>
</evidence>
<dbReference type="Gene3D" id="3.80.10.10">
    <property type="entry name" value="Ribonuclease Inhibitor"/>
    <property type="match status" value="1"/>
</dbReference>
<dbReference type="PANTHER" id="PTHR48057:SF29">
    <property type="entry name" value="OS02G0609900 PROTEIN"/>
    <property type="match status" value="1"/>
</dbReference>
<dbReference type="FunFam" id="3.80.10.10:FF:000453">
    <property type="entry name" value="Leucine-rich receptor-like protein kinase family protein"/>
    <property type="match status" value="1"/>
</dbReference>
<dbReference type="InterPro" id="IPR001611">
    <property type="entry name" value="Leu-rich_rpt"/>
</dbReference>
<comment type="caution">
    <text evidence="11">The sequence shown here is derived from an EMBL/GenBank/DDBJ whole genome shotgun (WGS) entry which is preliminary data.</text>
</comment>
<evidence type="ECO:0000256" key="7">
    <source>
        <dbReference type="ARBA" id="ARBA00023136"/>
    </source>
</evidence>
<dbReference type="InterPro" id="IPR032675">
    <property type="entry name" value="LRR_dom_sf"/>
</dbReference>
<keyword evidence="5" id="KW-0677">Repeat</keyword>